<dbReference type="InterPro" id="IPR005509">
    <property type="entry name" value="AfsA_hotdog_dom"/>
</dbReference>
<feature type="domain" description="A-factor biosynthesis hotdog" evidence="1">
    <location>
        <begin position="34"/>
        <end position="164"/>
    </location>
</feature>
<name>A0ABN2YEP1_9ACTN</name>
<protein>
    <submittedName>
        <fullName evidence="2">ScbA/BarX family gamma-butyrolactone biosynthesis protein</fullName>
    </submittedName>
</protein>
<dbReference type="Pfam" id="PF03756">
    <property type="entry name" value="AfsA"/>
    <property type="match status" value="2"/>
</dbReference>
<evidence type="ECO:0000313" key="3">
    <source>
        <dbReference type="Proteomes" id="UP001500897"/>
    </source>
</evidence>
<evidence type="ECO:0000259" key="1">
    <source>
        <dbReference type="Pfam" id="PF03756"/>
    </source>
</evidence>
<dbReference type="Proteomes" id="UP001500897">
    <property type="component" value="Unassembled WGS sequence"/>
</dbReference>
<comment type="caution">
    <text evidence="2">The sequence shown here is derived from an EMBL/GenBank/DDBJ whole genome shotgun (WGS) entry which is preliminary data.</text>
</comment>
<accession>A0ABN2YEP1</accession>
<dbReference type="EMBL" id="BAAANS010000116">
    <property type="protein sequence ID" value="GAA2125993.1"/>
    <property type="molecule type" value="Genomic_DNA"/>
</dbReference>
<evidence type="ECO:0000313" key="2">
    <source>
        <dbReference type="EMBL" id="GAA2125993.1"/>
    </source>
</evidence>
<reference evidence="2 3" key="1">
    <citation type="journal article" date="2019" name="Int. J. Syst. Evol. Microbiol.">
        <title>The Global Catalogue of Microorganisms (GCM) 10K type strain sequencing project: providing services to taxonomists for standard genome sequencing and annotation.</title>
        <authorList>
            <consortium name="The Broad Institute Genomics Platform"/>
            <consortium name="The Broad Institute Genome Sequencing Center for Infectious Disease"/>
            <person name="Wu L."/>
            <person name="Ma J."/>
        </authorList>
    </citation>
    <scope>NUCLEOTIDE SEQUENCE [LARGE SCALE GENOMIC DNA]</scope>
    <source>
        <strain evidence="2 3">JCM 14559</strain>
    </source>
</reference>
<dbReference type="InterPro" id="IPR029069">
    <property type="entry name" value="HotDog_dom_sf"/>
</dbReference>
<dbReference type="SUPFAM" id="SSF54637">
    <property type="entry name" value="Thioesterase/thiol ester dehydrase-isomerase"/>
    <property type="match status" value="1"/>
</dbReference>
<dbReference type="InterPro" id="IPR047757">
    <property type="entry name" value="AfsA-like"/>
</dbReference>
<dbReference type="RefSeq" id="WP_344559422.1">
    <property type="nucleotide sequence ID" value="NZ_BAAANS010000116.1"/>
</dbReference>
<feature type="domain" description="A-factor biosynthesis hotdog" evidence="1">
    <location>
        <begin position="201"/>
        <end position="319"/>
    </location>
</feature>
<keyword evidence="3" id="KW-1185">Reference proteome</keyword>
<sequence length="323" mass="34838">MAPNSTATCGTAAAVIVLPEPPELPEPLDMSAMVRKAIPDEALVTGWSPVSDDAQRVIAEWPTEHAFYVQDGRYSPLLVVESVRQALALLTHSFHHVPLGHRLGLERLRAAVDPAALAVGSEPATVSLLITHPEVKRRRLGSLHCTSRIEVHRAGRPVGSAELAYTTYPPALYDRLRGRYADAARAFAQALPLTPPVAADLVGRHLERDVVLSPTAAEHHWQLRVDPGHRILFDHPHDHVPGMVLLEAAAQAGRVVAGTPVLPVAFDARFSRYVEFDRACLLTAEALPAGPADQEGTGRVRVDATQDGAAVFSVTVTTRPQYG</sequence>
<organism evidence="2 3">
    <name type="scientific">Kitasatospora saccharophila</name>
    <dbReference type="NCBI Taxonomy" id="407973"/>
    <lineage>
        <taxon>Bacteria</taxon>
        <taxon>Bacillati</taxon>
        <taxon>Actinomycetota</taxon>
        <taxon>Actinomycetes</taxon>
        <taxon>Kitasatosporales</taxon>
        <taxon>Streptomycetaceae</taxon>
        <taxon>Kitasatospora</taxon>
    </lineage>
</organism>
<gene>
    <name evidence="2" type="ORF">GCM10009759_78200</name>
</gene>
<proteinExistence type="predicted"/>
<dbReference type="NCBIfam" id="NF041195">
    <property type="entry name" value="ScbA_BarX_GamBu"/>
    <property type="match status" value="1"/>
</dbReference>